<keyword evidence="1" id="KW-0175">Coiled coil</keyword>
<dbReference type="Proteomes" id="UP001151760">
    <property type="component" value="Unassembled WGS sequence"/>
</dbReference>
<keyword evidence="4" id="KW-0808">Transferase</keyword>
<keyword evidence="5" id="KW-1185">Reference proteome</keyword>
<dbReference type="GO" id="GO:0003964">
    <property type="term" value="F:RNA-directed DNA polymerase activity"/>
    <property type="evidence" value="ECO:0007669"/>
    <property type="project" value="UniProtKB-KW"/>
</dbReference>
<dbReference type="Pfam" id="PF07727">
    <property type="entry name" value="RVT_2"/>
    <property type="match status" value="1"/>
</dbReference>
<evidence type="ECO:0000313" key="4">
    <source>
        <dbReference type="EMBL" id="GJT54882.1"/>
    </source>
</evidence>
<accession>A0ABQ5EWM1</accession>
<feature type="domain" description="Reverse transcriptase Ty1/copia-type" evidence="3">
    <location>
        <begin position="408"/>
        <end position="476"/>
    </location>
</feature>
<feature type="coiled-coil region" evidence="1">
    <location>
        <begin position="261"/>
        <end position="299"/>
    </location>
</feature>
<gene>
    <name evidence="4" type="ORF">Tco_0989936</name>
</gene>
<evidence type="ECO:0000256" key="2">
    <source>
        <dbReference type="SAM" id="MobiDB-lite"/>
    </source>
</evidence>
<evidence type="ECO:0000259" key="3">
    <source>
        <dbReference type="Pfam" id="PF07727"/>
    </source>
</evidence>
<sequence>MLRSYDLEEMDIKWQLAMISKGEYSEVLYKNTGHIAESVGTKKETGGRDGWNSGNKDGNKLERKKSLKQSSNAKDNPHRTLKNKGIIDSGCSRHMTGNKAYLADPPLSPPPPIFQDFKMALGVALEVKAILLDVVHVNFKNPEQTCEGKPWIKREYNNAKTPQQNGVAERKNMTLIEAARTMLADSFLPNTFWAEAVSTACYVLNKHINLLRNKPNVAGKGANWLFDLDYLTDSMNYHSVRSENQANLHAANKIGGPREEEQVFLDDLARLQRQEKEANEEAEALKKTLEQETQNLVTQAGAAKSSSTNIFSTVSTTAKASGTNFVNTVSIPVSTASANERLSLSETTNSQEDDNEIPPLEDIHEDATDGIFTHSSYDDEGAEADFTNLETLYPRSFQSFLKMKAGFDAMQEELNKARLVAQGHRQEEGIDYDEVFAHVARLEAIRIFLAFASYIGFIVYQMDVKSAFLYGKIDEEDSSMGELTFFLALQFKQNQMVISLAQDKYVADILKKFDFASVKTASTPIETQKPLVKDEEASDVDVHLYRSMIGSLMYLTASRPDIMFAVCACSRVSSFDLKSYSDSDYAGANLDRKSTTELSISCQETHYLAMQKSRPLWRFYNRKLNMKLLLQALWASFMDSKSNPISVLVVSIGMKKTSPTTIIYMVKVRQYKWVDLMDERDSLPNQAIFNAIQRMGYEGDLTVVNI</sequence>
<keyword evidence="4" id="KW-0695">RNA-directed DNA polymerase</keyword>
<dbReference type="PANTHER" id="PTHR11439">
    <property type="entry name" value="GAG-POL-RELATED RETROTRANSPOSON"/>
    <property type="match status" value="1"/>
</dbReference>
<name>A0ABQ5EWM1_9ASTR</name>
<dbReference type="InterPro" id="IPR013103">
    <property type="entry name" value="RVT_2"/>
</dbReference>
<dbReference type="InterPro" id="IPR036397">
    <property type="entry name" value="RNaseH_sf"/>
</dbReference>
<evidence type="ECO:0000313" key="5">
    <source>
        <dbReference type="Proteomes" id="UP001151760"/>
    </source>
</evidence>
<proteinExistence type="predicted"/>
<dbReference type="SUPFAM" id="SSF53098">
    <property type="entry name" value="Ribonuclease H-like"/>
    <property type="match status" value="1"/>
</dbReference>
<dbReference type="Gene3D" id="3.30.420.10">
    <property type="entry name" value="Ribonuclease H-like superfamily/Ribonuclease H"/>
    <property type="match status" value="1"/>
</dbReference>
<reference evidence="4" key="2">
    <citation type="submission" date="2022-01" db="EMBL/GenBank/DDBJ databases">
        <authorList>
            <person name="Yamashiro T."/>
            <person name="Shiraishi A."/>
            <person name="Satake H."/>
            <person name="Nakayama K."/>
        </authorList>
    </citation>
    <scope>NUCLEOTIDE SEQUENCE</scope>
</reference>
<comment type="caution">
    <text evidence="4">The sequence shown here is derived from an EMBL/GenBank/DDBJ whole genome shotgun (WGS) entry which is preliminary data.</text>
</comment>
<dbReference type="EMBL" id="BQNB010016711">
    <property type="protein sequence ID" value="GJT54882.1"/>
    <property type="molecule type" value="Genomic_DNA"/>
</dbReference>
<dbReference type="PANTHER" id="PTHR11439:SF509">
    <property type="entry name" value="RNA-DIRECTED DNA POLYMERASE"/>
    <property type="match status" value="1"/>
</dbReference>
<organism evidence="4 5">
    <name type="scientific">Tanacetum coccineum</name>
    <dbReference type="NCBI Taxonomy" id="301880"/>
    <lineage>
        <taxon>Eukaryota</taxon>
        <taxon>Viridiplantae</taxon>
        <taxon>Streptophyta</taxon>
        <taxon>Embryophyta</taxon>
        <taxon>Tracheophyta</taxon>
        <taxon>Spermatophyta</taxon>
        <taxon>Magnoliopsida</taxon>
        <taxon>eudicotyledons</taxon>
        <taxon>Gunneridae</taxon>
        <taxon>Pentapetalae</taxon>
        <taxon>asterids</taxon>
        <taxon>campanulids</taxon>
        <taxon>Asterales</taxon>
        <taxon>Asteraceae</taxon>
        <taxon>Asteroideae</taxon>
        <taxon>Anthemideae</taxon>
        <taxon>Anthemidinae</taxon>
        <taxon>Tanacetum</taxon>
    </lineage>
</organism>
<reference evidence="4" key="1">
    <citation type="journal article" date="2022" name="Int. J. Mol. Sci.">
        <title>Draft Genome of Tanacetum Coccineum: Genomic Comparison of Closely Related Tanacetum-Family Plants.</title>
        <authorList>
            <person name="Yamashiro T."/>
            <person name="Shiraishi A."/>
            <person name="Nakayama K."/>
            <person name="Satake H."/>
        </authorList>
    </citation>
    <scope>NUCLEOTIDE SEQUENCE</scope>
</reference>
<evidence type="ECO:0000256" key="1">
    <source>
        <dbReference type="SAM" id="Coils"/>
    </source>
</evidence>
<protein>
    <submittedName>
        <fullName evidence="4">Reverse transcriptase domain-containing protein</fullName>
    </submittedName>
</protein>
<feature type="region of interest" description="Disordered" evidence="2">
    <location>
        <begin position="40"/>
        <end position="91"/>
    </location>
</feature>
<keyword evidence="4" id="KW-0548">Nucleotidyltransferase</keyword>
<dbReference type="InterPro" id="IPR012337">
    <property type="entry name" value="RNaseH-like_sf"/>
</dbReference>